<dbReference type="PANTHER" id="PTHR13799:SF14">
    <property type="entry name" value="GTP CYCLOHYDROLASE 1 TYPE 2 HOMOLOG"/>
    <property type="match status" value="1"/>
</dbReference>
<comment type="similarity">
    <text evidence="1">Belongs to the GTP cyclohydrolase I type 2/NIF3 family.</text>
</comment>
<sequence length="254" mass="28958">MGVERDKVIDFLNSVFKVEEWKDSSMNGLQVEGADEVSGIALGVDACLELFEKAKKENMNFVVVHHGFFWGKVFPISSFWKERFKFLLENDMSLYACHLPMDANPTLGHNATIANRLNLLNISPFGEYHGDYIGFSGEFENELNIEEVKEKLSNLFDYGVRIFKFGKESIKRVGVVSGDAATEDILKECADKNIDLFITGETNHVAYHIIKELKLNVAFCGHYATERFSLFELEKILEEEFNLPVKFFEIPTGM</sequence>
<dbReference type="Gene3D" id="3.40.1390.30">
    <property type="entry name" value="NIF3 (NGG1p interacting factor 3)-like"/>
    <property type="match status" value="2"/>
</dbReference>
<evidence type="ECO:0000313" key="6">
    <source>
        <dbReference type="EMBL" id="BBB31967.1"/>
    </source>
</evidence>
<gene>
    <name evidence="6" type="ORF">TTHT_0351</name>
</gene>
<evidence type="ECO:0000256" key="4">
    <source>
        <dbReference type="ARBA" id="ARBA00022723"/>
    </source>
</evidence>
<dbReference type="RefSeq" id="WP_201328299.1">
    <property type="nucleotide sequence ID" value="NZ_AP017470.1"/>
</dbReference>
<dbReference type="NCBIfam" id="TIGR00486">
    <property type="entry name" value="YbgI_SA1388"/>
    <property type="match status" value="1"/>
</dbReference>
<dbReference type="InterPro" id="IPR036069">
    <property type="entry name" value="DUF34/NIF3_sf"/>
</dbReference>
<evidence type="ECO:0000256" key="3">
    <source>
        <dbReference type="ARBA" id="ARBA00022112"/>
    </source>
</evidence>
<proteinExistence type="inferred from homology"/>
<evidence type="ECO:0000313" key="7">
    <source>
        <dbReference type="Proteomes" id="UP000595564"/>
    </source>
</evidence>
<protein>
    <recommendedName>
        <fullName evidence="3">GTP cyclohydrolase 1 type 2 homolog</fullName>
    </recommendedName>
</protein>
<dbReference type="KEGG" id="thyd:TTHT_0351"/>
<comment type="subunit">
    <text evidence="2">Homohexamer.</text>
</comment>
<name>A0A7R6SYQ3_9BACT</name>
<feature type="binding site" evidence="5">
    <location>
        <position position="222"/>
    </location>
    <ligand>
        <name>a divalent metal cation</name>
        <dbReference type="ChEBI" id="CHEBI:60240"/>
        <label>1</label>
    </ligand>
</feature>
<reference evidence="6 7" key="1">
    <citation type="journal article" date="2012" name="Extremophiles">
        <title>Thermotomaculum hydrothermale gen. nov., sp. nov., a novel heterotrophic thermophile within the phylum Acidobacteria from a deep-sea hydrothermal vent chimney in the Southern Okinawa Trough.</title>
        <authorList>
            <person name="Izumi H."/>
            <person name="Nunoura T."/>
            <person name="Miyazaki M."/>
            <person name="Mino S."/>
            <person name="Toki T."/>
            <person name="Takai K."/>
            <person name="Sako Y."/>
            <person name="Sawabe T."/>
            <person name="Nakagawa S."/>
        </authorList>
    </citation>
    <scope>NUCLEOTIDE SEQUENCE [LARGE SCALE GENOMIC DNA]</scope>
    <source>
        <strain evidence="6 7">AC55</strain>
    </source>
</reference>
<dbReference type="FunFam" id="3.40.1390.30:FF:000001">
    <property type="entry name" value="GTP cyclohydrolase 1 type 2"/>
    <property type="match status" value="1"/>
</dbReference>
<feature type="binding site" evidence="5">
    <location>
        <position position="226"/>
    </location>
    <ligand>
        <name>a divalent metal cation</name>
        <dbReference type="ChEBI" id="CHEBI:60240"/>
        <label>1</label>
    </ligand>
</feature>
<keyword evidence="4 5" id="KW-0479">Metal-binding</keyword>
<dbReference type="SUPFAM" id="SSF102705">
    <property type="entry name" value="NIF3 (NGG1p interacting factor 3)-like"/>
    <property type="match status" value="1"/>
</dbReference>
<dbReference type="InterPro" id="IPR002678">
    <property type="entry name" value="DUF34/NIF3"/>
</dbReference>
<feature type="binding site" evidence="5">
    <location>
        <position position="102"/>
    </location>
    <ligand>
        <name>a divalent metal cation</name>
        <dbReference type="ChEBI" id="CHEBI:60240"/>
        <label>1</label>
    </ligand>
</feature>
<organism evidence="6 7">
    <name type="scientific">Thermotomaculum hydrothermale</name>
    <dbReference type="NCBI Taxonomy" id="981385"/>
    <lineage>
        <taxon>Bacteria</taxon>
        <taxon>Pseudomonadati</taxon>
        <taxon>Acidobacteriota</taxon>
        <taxon>Holophagae</taxon>
        <taxon>Thermotomaculales</taxon>
        <taxon>Thermotomaculaceae</taxon>
        <taxon>Thermotomaculum</taxon>
    </lineage>
</organism>
<dbReference type="AlphaFoldDB" id="A0A7R6SYQ3"/>
<dbReference type="PANTHER" id="PTHR13799">
    <property type="entry name" value="NGG1 INTERACTING FACTOR 3"/>
    <property type="match status" value="1"/>
</dbReference>
<evidence type="ECO:0000256" key="2">
    <source>
        <dbReference type="ARBA" id="ARBA00011643"/>
    </source>
</evidence>
<dbReference type="GO" id="GO:0046872">
    <property type="term" value="F:metal ion binding"/>
    <property type="evidence" value="ECO:0007669"/>
    <property type="project" value="UniProtKB-KW"/>
</dbReference>
<dbReference type="EMBL" id="AP017470">
    <property type="protein sequence ID" value="BBB31967.1"/>
    <property type="molecule type" value="Genomic_DNA"/>
</dbReference>
<accession>A0A7R6SYQ3</accession>
<dbReference type="GO" id="GO:0005737">
    <property type="term" value="C:cytoplasm"/>
    <property type="evidence" value="ECO:0007669"/>
    <property type="project" value="TreeGrafter"/>
</dbReference>
<dbReference type="Proteomes" id="UP000595564">
    <property type="component" value="Chromosome"/>
</dbReference>
<keyword evidence="7" id="KW-1185">Reference proteome</keyword>
<evidence type="ECO:0000256" key="1">
    <source>
        <dbReference type="ARBA" id="ARBA00006964"/>
    </source>
</evidence>
<dbReference type="Pfam" id="PF01784">
    <property type="entry name" value="DUF34_NIF3"/>
    <property type="match status" value="1"/>
</dbReference>
<evidence type="ECO:0000256" key="5">
    <source>
        <dbReference type="PIRSR" id="PIRSR602678-1"/>
    </source>
</evidence>
<feature type="binding site" evidence="5">
    <location>
        <position position="65"/>
    </location>
    <ligand>
        <name>a divalent metal cation</name>
        <dbReference type="ChEBI" id="CHEBI:60240"/>
        <label>1</label>
    </ligand>
</feature>
<feature type="binding site" evidence="5">
    <location>
        <position position="66"/>
    </location>
    <ligand>
        <name>a divalent metal cation</name>
        <dbReference type="ChEBI" id="CHEBI:60240"/>
        <label>1</label>
    </ligand>
</feature>